<evidence type="ECO:0000313" key="2">
    <source>
        <dbReference type="EMBL" id="CAG7830504.1"/>
    </source>
</evidence>
<reference evidence="2" key="1">
    <citation type="submission" date="2021-06" db="EMBL/GenBank/DDBJ databases">
        <authorList>
            <person name="Hodson N. C."/>
            <person name="Mongue J. A."/>
            <person name="Jaron S. K."/>
        </authorList>
    </citation>
    <scope>NUCLEOTIDE SEQUENCE</scope>
</reference>
<accession>A0A8J2PR92</accession>
<proteinExistence type="predicted"/>
<dbReference type="AlphaFoldDB" id="A0A8J2PR92"/>
<dbReference type="Proteomes" id="UP000708208">
    <property type="component" value="Unassembled WGS sequence"/>
</dbReference>
<keyword evidence="1" id="KW-0732">Signal</keyword>
<protein>
    <submittedName>
        <fullName evidence="2">Uncharacterized protein</fullName>
    </submittedName>
</protein>
<sequence length="222" mass="24829">MNSLHITIAVVLPLHVISQVAFYKDPDCTGPGFVYSSSAAELPTDLKNSLSSFLMAENAVLGFYQFESFNGKHSGESYVYNCRTSNATKCTNLGILERKVLSIRIIQHTLLDELMMFTKENFGGTSEKVGANSGKISAVKNQIVSLVIFGASAWTLCEHAKCSNSGRVYCIFPSSGKYYWPTVFTNLFKEIPYDFRVQAVVLGCYWHELKKSPSNFWESSFY</sequence>
<dbReference type="EMBL" id="CAJVCH010556205">
    <property type="protein sequence ID" value="CAG7830504.1"/>
    <property type="molecule type" value="Genomic_DNA"/>
</dbReference>
<evidence type="ECO:0000256" key="1">
    <source>
        <dbReference type="SAM" id="SignalP"/>
    </source>
</evidence>
<keyword evidence="3" id="KW-1185">Reference proteome</keyword>
<evidence type="ECO:0000313" key="3">
    <source>
        <dbReference type="Proteomes" id="UP000708208"/>
    </source>
</evidence>
<gene>
    <name evidence="2" type="ORF">AFUS01_LOCUS40303</name>
</gene>
<comment type="caution">
    <text evidence="2">The sequence shown here is derived from an EMBL/GenBank/DDBJ whole genome shotgun (WGS) entry which is preliminary data.</text>
</comment>
<organism evidence="2 3">
    <name type="scientific">Allacma fusca</name>
    <dbReference type="NCBI Taxonomy" id="39272"/>
    <lineage>
        <taxon>Eukaryota</taxon>
        <taxon>Metazoa</taxon>
        <taxon>Ecdysozoa</taxon>
        <taxon>Arthropoda</taxon>
        <taxon>Hexapoda</taxon>
        <taxon>Collembola</taxon>
        <taxon>Symphypleona</taxon>
        <taxon>Sminthuridae</taxon>
        <taxon>Allacma</taxon>
    </lineage>
</organism>
<feature type="signal peptide" evidence="1">
    <location>
        <begin position="1"/>
        <end position="18"/>
    </location>
</feature>
<name>A0A8J2PR92_9HEXA</name>
<feature type="chain" id="PRO_5035314576" evidence="1">
    <location>
        <begin position="19"/>
        <end position="222"/>
    </location>
</feature>